<dbReference type="AlphaFoldDB" id="A0A644W8Z5"/>
<gene>
    <name evidence="1" type="ORF">SDC9_46473</name>
</gene>
<sequence>MKQHGIQVRRSAALACDPAEVSSTGLEPRP</sequence>
<proteinExistence type="predicted"/>
<organism evidence="1">
    <name type="scientific">bioreactor metagenome</name>
    <dbReference type="NCBI Taxonomy" id="1076179"/>
    <lineage>
        <taxon>unclassified sequences</taxon>
        <taxon>metagenomes</taxon>
        <taxon>ecological metagenomes</taxon>
    </lineage>
</organism>
<dbReference type="EMBL" id="VSSQ01000717">
    <property type="protein sequence ID" value="MPM00250.1"/>
    <property type="molecule type" value="Genomic_DNA"/>
</dbReference>
<evidence type="ECO:0000313" key="1">
    <source>
        <dbReference type="EMBL" id="MPM00250.1"/>
    </source>
</evidence>
<accession>A0A644W8Z5</accession>
<protein>
    <submittedName>
        <fullName evidence="1">Uncharacterized protein</fullName>
    </submittedName>
</protein>
<comment type="caution">
    <text evidence="1">The sequence shown here is derived from an EMBL/GenBank/DDBJ whole genome shotgun (WGS) entry which is preliminary data.</text>
</comment>
<name>A0A644W8Z5_9ZZZZ</name>
<reference evidence="1" key="1">
    <citation type="submission" date="2019-08" db="EMBL/GenBank/DDBJ databases">
        <authorList>
            <person name="Kucharzyk K."/>
            <person name="Murdoch R.W."/>
            <person name="Higgins S."/>
            <person name="Loffler F."/>
        </authorList>
    </citation>
    <scope>NUCLEOTIDE SEQUENCE</scope>
</reference>